<dbReference type="PANTHER" id="PTHR33840">
    <property type="match status" value="1"/>
</dbReference>
<feature type="transmembrane region" description="Helical" evidence="1">
    <location>
        <begin position="570"/>
        <end position="592"/>
    </location>
</feature>
<proteinExistence type="predicted"/>
<accession>A0A7Y4M4B5</accession>
<dbReference type="Pfam" id="PF09994">
    <property type="entry name" value="T6SS_Tle1-like_cat"/>
    <property type="match status" value="1"/>
</dbReference>
<evidence type="ECO:0000313" key="3">
    <source>
        <dbReference type="EMBL" id="NOJ49648.1"/>
    </source>
</evidence>
<keyword evidence="1" id="KW-1133">Transmembrane helix</keyword>
<keyword evidence="4" id="KW-1185">Reference proteome</keyword>
<feature type="transmembrane region" description="Helical" evidence="1">
    <location>
        <begin position="443"/>
        <end position="464"/>
    </location>
</feature>
<evidence type="ECO:0000313" key="4">
    <source>
        <dbReference type="Proteomes" id="UP000528734"/>
    </source>
</evidence>
<keyword evidence="1" id="KW-0812">Transmembrane</keyword>
<evidence type="ECO:0000259" key="2">
    <source>
        <dbReference type="Pfam" id="PF09994"/>
    </source>
</evidence>
<name>A0A7Y4M4B5_9BRAD</name>
<comment type="caution">
    <text evidence="3">The sequence shown here is derived from an EMBL/GenBank/DDBJ whole genome shotgun (WGS) entry which is preliminary data.</text>
</comment>
<protein>
    <submittedName>
        <fullName evidence="3">DUF2235 domain-containing protein</fullName>
    </submittedName>
</protein>
<feature type="domain" description="T6SS Phospholipase effector Tle1-like catalytic" evidence="2">
    <location>
        <begin position="3"/>
        <end position="287"/>
    </location>
</feature>
<dbReference type="InterPro" id="IPR018712">
    <property type="entry name" value="Tle1-like_cat"/>
</dbReference>
<organism evidence="3 4">
    <name type="scientific">Bradyrhizobium archetypum</name>
    <dbReference type="NCBI Taxonomy" id="2721160"/>
    <lineage>
        <taxon>Bacteria</taxon>
        <taxon>Pseudomonadati</taxon>
        <taxon>Pseudomonadota</taxon>
        <taxon>Alphaproteobacteria</taxon>
        <taxon>Hyphomicrobiales</taxon>
        <taxon>Nitrobacteraceae</taxon>
        <taxon>Bradyrhizobium</taxon>
    </lineage>
</organism>
<dbReference type="Proteomes" id="UP000528734">
    <property type="component" value="Unassembled WGS sequence"/>
</dbReference>
<keyword evidence="1" id="KW-0472">Membrane</keyword>
<evidence type="ECO:0000256" key="1">
    <source>
        <dbReference type="SAM" id="Phobius"/>
    </source>
</evidence>
<dbReference type="EMBL" id="JAAVLW010000008">
    <property type="protein sequence ID" value="NOJ49648.1"/>
    <property type="molecule type" value="Genomic_DNA"/>
</dbReference>
<gene>
    <name evidence="3" type="ORF">HCN50_25945</name>
</gene>
<sequence length="771" mass="87222">MGRKIILLSDGTGNSSAKVWRTNVWRTFEALDLSNNDQVAFYDDGVGTSSFKPIAILGGAFGLGLRRNVIALYKFACRNYRNDDDELFGFGFSRGAFTIRIVMGLIDSQGLVKADNEVELHSLASAAYRAYRRARYHHLKFEAPYQWIRNKFGPDYPPKEARRNVKIRFIGVWDTVAAYGMPVDEMTRGIHQYIWPIELPNNRLSPRVMRACQALALDEERTTFHPQLWDETPGVNGDLAASDAEGRRFIKNERISQVWFAGVHTNVGGGYPDDALAYIPFVWMITEAKRCGLRFKSDYANEPPSPDLMIADPDTFKNAISKRDKDGRLYDPRKGLGGYYRYGPRKLVPFLYPETTKQEDDEVGVGLAKIHESVFRRIENNAHAYAPVGLPPYYRIVKDDGEIVSPDKFKIAPATKPFETSVAAAERALAQEHVWNEVWKRRIVYFATVGATLWLVLFPLVSAAQRYDEYTSPIRWVSDFVRLVGGFLPRFASTWIDGYARAPGWFLALAGLVAGLLYASSRIAGHTSNLMASIWRRSSGAPSGLPENWIYRLRSNSHYMGFHDNLKRTIAPAFFAITFLYLGLALVSHLLYEALDVAGYTCVHGDADPAATVLELDQTRRVEFKTSDLCKATGILLEHRGRYHVSVQPGERWFNGVARIGTPVGGFSAKDRPAWFERVYLSLFLPLRRELSKDWFRIVLRFGHVGGEERSYEPDPYDDTIQFNITPTIAPNGKEELFVFVNDAVIGIPGLYDLLYRNNSGTAYLTVKRTR</sequence>
<dbReference type="AlphaFoldDB" id="A0A7Y4M4B5"/>
<feature type="transmembrane region" description="Helical" evidence="1">
    <location>
        <begin position="502"/>
        <end position="521"/>
    </location>
</feature>
<reference evidence="3 4" key="1">
    <citation type="submission" date="2020-03" db="EMBL/GenBank/DDBJ databases">
        <title>Bradyrhizobium diversity isolated from nodules of Muelleranthus trifoliolatus.</title>
        <authorList>
            <person name="Klepa M."/>
            <person name="Helene L."/>
            <person name="Hungria M."/>
        </authorList>
    </citation>
    <scope>NUCLEOTIDE SEQUENCE [LARGE SCALE GENOMIC DNA]</scope>
    <source>
        <strain evidence="3 4">WSM 1744</strain>
    </source>
</reference>
<dbReference type="PANTHER" id="PTHR33840:SF1">
    <property type="entry name" value="TLE1 PHOSPHOLIPASE DOMAIN-CONTAINING PROTEIN"/>
    <property type="match status" value="1"/>
</dbReference>
<dbReference type="RefSeq" id="WP_171712718.1">
    <property type="nucleotide sequence ID" value="NZ_JAAVLW010000008.1"/>
</dbReference>